<dbReference type="InterPro" id="IPR001830">
    <property type="entry name" value="Glyco_trans_20"/>
</dbReference>
<gene>
    <name evidence="3" type="primary">tpsC</name>
    <name evidence="3" type="ORF">PPL_08786</name>
</gene>
<dbReference type="SUPFAM" id="SSF56784">
    <property type="entry name" value="HAD-like"/>
    <property type="match status" value="1"/>
</dbReference>
<dbReference type="GeneID" id="31364263"/>
<dbReference type="AlphaFoldDB" id="D3BJQ7"/>
<dbReference type="Pfam" id="PF00982">
    <property type="entry name" value="Glyco_transf_20"/>
    <property type="match status" value="1"/>
</dbReference>
<dbReference type="SUPFAM" id="SSF53756">
    <property type="entry name" value="UDP-Glycosyltransferase/glycogen phosphorylase"/>
    <property type="match status" value="1"/>
</dbReference>
<accession>D3BJQ7</accession>
<comment type="similarity">
    <text evidence="2">In the C-terminal section; belongs to the trehalose phosphatase family.</text>
</comment>
<dbReference type="PANTHER" id="PTHR10788">
    <property type="entry name" value="TREHALOSE-6-PHOSPHATE SYNTHASE"/>
    <property type="match status" value="1"/>
</dbReference>
<organism evidence="3 4">
    <name type="scientific">Heterostelium pallidum (strain ATCC 26659 / Pp 5 / PN500)</name>
    <name type="common">Cellular slime mold</name>
    <name type="synonym">Polysphondylium pallidum</name>
    <dbReference type="NCBI Taxonomy" id="670386"/>
    <lineage>
        <taxon>Eukaryota</taxon>
        <taxon>Amoebozoa</taxon>
        <taxon>Evosea</taxon>
        <taxon>Eumycetozoa</taxon>
        <taxon>Dictyostelia</taxon>
        <taxon>Acytosteliales</taxon>
        <taxon>Acytosteliaceae</taxon>
        <taxon>Heterostelium</taxon>
    </lineage>
</organism>
<dbReference type="InterPro" id="IPR003337">
    <property type="entry name" value="Trehalose_PPase"/>
</dbReference>
<dbReference type="NCBIfam" id="TIGR01484">
    <property type="entry name" value="HAD-SF-IIB"/>
    <property type="match status" value="1"/>
</dbReference>
<evidence type="ECO:0000256" key="2">
    <source>
        <dbReference type="ARBA" id="ARBA00006330"/>
    </source>
</evidence>
<dbReference type="GO" id="GO:0005992">
    <property type="term" value="P:trehalose biosynthetic process"/>
    <property type="evidence" value="ECO:0007669"/>
    <property type="project" value="InterPro"/>
</dbReference>
<comment type="caution">
    <text evidence="3">The sequence shown here is derived from an EMBL/GenBank/DDBJ whole genome shotgun (WGS) entry which is preliminary data.</text>
</comment>
<dbReference type="InterPro" id="IPR006379">
    <property type="entry name" value="HAD-SF_hydro_IIB"/>
</dbReference>
<dbReference type="FunCoup" id="D3BJQ7">
    <property type="interactions" value="26"/>
</dbReference>
<dbReference type="Gene3D" id="3.40.50.1000">
    <property type="entry name" value="HAD superfamily/HAD-like"/>
    <property type="match status" value="1"/>
</dbReference>
<dbReference type="EMBL" id="ADBJ01000038">
    <property type="protein sequence ID" value="EFA78137.1"/>
    <property type="molecule type" value="Genomic_DNA"/>
</dbReference>
<dbReference type="PANTHER" id="PTHR10788:SF20">
    <property type="match status" value="1"/>
</dbReference>
<keyword evidence="4" id="KW-1185">Reference proteome</keyword>
<proteinExistence type="inferred from homology"/>
<dbReference type="InterPro" id="IPR036412">
    <property type="entry name" value="HAD-like_sf"/>
</dbReference>
<reference evidence="3 4" key="1">
    <citation type="journal article" date="2011" name="Genome Res.">
        <title>Phylogeny-wide analysis of social amoeba genomes highlights ancient origins for complex intercellular communication.</title>
        <authorList>
            <person name="Heidel A.J."/>
            <person name="Lawal H.M."/>
            <person name="Felder M."/>
            <person name="Schilde C."/>
            <person name="Helps N.R."/>
            <person name="Tunggal B."/>
            <person name="Rivero F."/>
            <person name="John U."/>
            <person name="Schleicher M."/>
            <person name="Eichinger L."/>
            <person name="Platzer M."/>
            <person name="Noegel A.A."/>
            <person name="Schaap P."/>
            <person name="Gloeckner G."/>
        </authorList>
    </citation>
    <scope>NUCLEOTIDE SEQUENCE [LARGE SCALE GENOMIC DNA]</scope>
    <source>
        <strain evidence="4">ATCC 26659 / Pp 5 / PN500</strain>
    </source>
</reference>
<dbReference type="Gene3D" id="3.40.50.2000">
    <property type="entry name" value="Glycogen Phosphorylase B"/>
    <property type="match status" value="1"/>
</dbReference>
<dbReference type="GO" id="GO:0005829">
    <property type="term" value="C:cytosol"/>
    <property type="evidence" value="ECO:0007669"/>
    <property type="project" value="TreeGrafter"/>
</dbReference>
<name>D3BJQ7_HETP5</name>
<dbReference type="NCBIfam" id="TIGR00685">
    <property type="entry name" value="T6PP"/>
    <property type="match status" value="1"/>
</dbReference>
<dbReference type="Gene3D" id="3.30.70.1020">
    <property type="entry name" value="Trehalose-6-phosphate phosphatase related protein, domain 2"/>
    <property type="match status" value="1"/>
</dbReference>
<dbReference type="InterPro" id="IPR023214">
    <property type="entry name" value="HAD_sf"/>
</dbReference>
<dbReference type="GO" id="GO:0003825">
    <property type="term" value="F:alpha,alpha-trehalose-phosphate synthase (UDP-forming) activity"/>
    <property type="evidence" value="ECO:0007669"/>
    <property type="project" value="TreeGrafter"/>
</dbReference>
<evidence type="ECO:0000313" key="4">
    <source>
        <dbReference type="Proteomes" id="UP000001396"/>
    </source>
</evidence>
<dbReference type="InParanoid" id="D3BJQ7"/>
<dbReference type="GO" id="GO:0004805">
    <property type="term" value="F:trehalose-phosphatase activity"/>
    <property type="evidence" value="ECO:0007669"/>
    <property type="project" value="TreeGrafter"/>
</dbReference>
<dbReference type="STRING" id="670386.D3BJQ7"/>
<evidence type="ECO:0000313" key="3">
    <source>
        <dbReference type="EMBL" id="EFA78137.1"/>
    </source>
</evidence>
<keyword evidence="3" id="KW-0808">Transferase</keyword>
<dbReference type="Proteomes" id="UP000001396">
    <property type="component" value="Unassembled WGS sequence"/>
</dbReference>
<protein>
    <submittedName>
        <fullName evidence="3">Glycosyltransferase</fullName>
    </submittedName>
</protein>
<evidence type="ECO:0000256" key="1">
    <source>
        <dbReference type="ARBA" id="ARBA00005409"/>
    </source>
</evidence>
<sequence>MKLLAFEYFLRNNPDWIGKVVFLLICEPGDNKIISSINETVARINGEFSHVSFIPIEYISRHCDYEELCALYSVAHVFVSTPLRDGMNLDTHDYVSCHRDHNPGILILSEFDGASRCFGGALTINPWSRSQVANAYLQALTLSSEEIRLKHEYNLNYVLTNTSFVWGEAFLFDLLSCQTNSLNQDIDSSILDTKKLDQTYRLSKKRFLIFDFDVVFSSTTQGTKMAQKLSNVLKRLSKDPGNIIYIVTSRDTDTLESLLENIPVGLGAEHGNFLKSSTGMPELDGWKNYSEGSDLSWIETVVPILEYFSERIPGSVLDVRKVTVSWCYQECLTKHAEEQAQELLTQLVEVAAKAPIEIIHCNRTIEIKPSGMSNGTAMKKIVDENPDTDFILCMGNGHTDPKLFDLLDNDNPNHFAISIGRVESFTKYYINNQYQVLRILDHISSPLSSSPIPIFSEAIFK</sequence>
<dbReference type="RefSeq" id="XP_020430263.1">
    <property type="nucleotide sequence ID" value="XM_020579588.1"/>
</dbReference>
<dbReference type="Pfam" id="PF02358">
    <property type="entry name" value="Trehalose_PPase"/>
    <property type="match status" value="1"/>
</dbReference>
<comment type="similarity">
    <text evidence="1">In the N-terminal section; belongs to the glycosyltransferase 20 family.</text>
</comment>